<keyword evidence="3" id="KW-1185">Reference proteome</keyword>
<dbReference type="EMBL" id="BSOW01000025">
    <property type="protein sequence ID" value="GLR89386.1"/>
    <property type="molecule type" value="Genomic_DNA"/>
</dbReference>
<dbReference type="PANTHER" id="PTHR47163">
    <property type="entry name" value="DDE_TNP_IS1595 DOMAIN-CONTAINING PROTEIN"/>
    <property type="match status" value="1"/>
</dbReference>
<evidence type="ECO:0000259" key="1">
    <source>
        <dbReference type="SMART" id="SM01126"/>
    </source>
</evidence>
<dbReference type="Pfam" id="PF12762">
    <property type="entry name" value="DDE_Tnp_IS1595"/>
    <property type="match status" value="1"/>
</dbReference>
<comment type="caution">
    <text evidence="2">The sequence shown here is derived from an EMBL/GenBank/DDBJ whole genome shotgun (WGS) entry which is preliminary data.</text>
</comment>
<dbReference type="InterPro" id="IPR024445">
    <property type="entry name" value="Tnp_ISXO2-like"/>
</dbReference>
<feature type="domain" description="ISXO2-like transposase" evidence="1">
    <location>
        <begin position="132"/>
        <end position="258"/>
    </location>
</feature>
<proteinExistence type="predicted"/>
<reference evidence="3" key="1">
    <citation type="journal article" date="2019" name="Int. J. Syst. Evol. Microbiol.">
        <title>The Global Catalogue of Microorganisms (GCM) 10K type strain sequencing project: providing services to taxonomists for standard genome sequencing and annotation.</title>
        <authorList>
            <consortium name="The Broad Institute Genomics Platform"/>
            <consortium name="The Broad Institute Genome Sequencing Center for Infectious Disease"/>
            <person name="Wu L."/>
            <person name="Ma J."/>
        </authorList>
    </citation>
    <scope>NUCLEOTIDE SEQUENCE [LARGE SCALE GENOMIC DNA]</scope>
    <source>
        <strain evidence="3">NBRC 102520</strain>
    </source>
</reference>
<sequence>MSVLDRSYFYNEKAAFRHLEGLLWGDGVICPKCGTVDRAGRLEGVKGKNGKERLGLWKCYECRKQFTVRVGTVFESAHIPLHKCLQAVHLMVSSKKGISAHQLHRTLEITYKSAWFLAHRIREAMRDGQLSPLGGNGKTIEIDETYIGRLEGVPKQRSGGAHKNIVMTLVERGGAARSFHIDSTTLNEVTKIVRENVNRESVVNTDEGRWYGQLGAHFMSHDAVNHSREEYVRYSAGDKITTNTVEGYYSIFKRGMKGV</sequence>
<dbReference type="NCBIfam" id="NF033547">
    <property type="entry name" value="transpos_IS1595"/>
    <property type="match status" value="1"/>
</dbReference>
<dbReference type="Proteomes" id="UP001156905">
    <property type="component" value="Unassembled WGS sequence"/>
</dbReference>
<dbReference type="Pfam" id="PF12760">
    <property type="entry name" value="Zn_ribbon_IS1595"/>
    <property type="match status" value="1"/>
</dbReference>
<protein>
    <submittedName>
        <fullName evidence="2">DDE transposase</fullName>
    </submittedName>
</protein>
<dbReference type="SMART" id="SM01126">
    <property type="entry name" value="DDE_Tnp_IS1595"/>
    <property type="match status" value="1"/>
</dbReference>
<evidence type="ECO:0000313" key="2">
    <source>
        <dbReference type="EMBL" id="GLR89386.1"/>
    </source>
</evidence>
<dbReference type="InterPro" id="IPR053164">
    <property type="entry name" value="IS1016-like_transposase"/>
</dbReference>
<gene>
    <name evidence="2" type="ORF">GCM10007857_60990</name>
</gene>
<organism evidence="2 3">
    <name type="scientific">Bradyrhizobium iriomotense</name>
    <dbReference type="NCBI Taxonomy" id="441950"/>
    <lineage>
        <taxon>Bacteria</taxon>
        <taxon>Pseudomonadati</taxon>
        <taxon>Pseudomonadota</taxon>
        <taxon>Alphaproteobacteria</taxon>
        <taxon>Hyphomicrobiales</taxon>
        <taxon>Nitrobacteraceae</taxon>
        <taxon>Bradyrhizobium</taxon>
    </lineage>
</organism>
<dbReference type="InterPro" id="IPR024442">
    <property type="entry name" value="Transposase_Zn_ribbon"/>
</dbReference>
<name>A0ABQ6B7D2_9BRAD</name>
<dbReference type="PANTHER" id="PTHR47163:SF2">
    <property type="entry name" value="SI:DKEY-17M8.2"/>
    <property type="match status" value="1"/>
</dbReference>
<evidence type="ECO:0000313" key="3">
    <source>
        <dbReference type="Proteomes" id="UP001156905"/>
    </source>
</evidence>
<accession>A0ABQ6B7D2</accession>